<accession>A0A0E3ZC58</accession>
<dbReference type="GO" id="GO:0005886">
    <property type="term" value="C:plasma membrane"/>
    <property type="evidence" value="ECO:0007669"/>
    <property type="project" value="UniProtKB-SubCell"/>
</dbReference>
<evidence type="ECO:0000256" key="6">
    <source>
        <dbReference type="ARBA" id="ARBA00023136"/>
    </source>
</evidence>
<sequence>MKVNKIKITYLSVIYAGESLIKAILPLFFVNIFNYIVKKEYKMAMILLVIQLIGYIMYVIYNNVLNNTDAKIKEEIKNEIKYNLALKINDQKAKDIDSNKVLSWTINDVEDIINNYIGGICEIVGCISLIVFSVITLVYYSYILFLACVILSIFTYYIPQLFVKTLEKKQKDLNTAEGIYLKKIKNILYGIMNFIYSNKQNNFIFAIDRTSTKLKEEYLKTFKFNKKYNVFINFVIALSNVILYSIVYIMIYYNYVSLGLFTAITDVFNNFNQSIISFSSLIAKIKVGKSILNKFDKELVCDLVEKKDVKKIDNITFDDFGLNFQERTIIKNFSFKINKDEKYIILGKSGSGKSSLIKSILGLITYDGIIKINDEDINTFNMKSIYNNITYISDENKIIYANIYDNIALFSKYDKKKMDEILKNLKLEHIDKDKTLDESILSTGEIQRINLARVLYNQKNILILDEALANIDAENRNNIIEYINSKPLTLLYITHHIDDNIKYDYKLKIPNLN</sequence>
<dbReference type="STRING" id="187101.VC03_02595"/>
<dbReference type="RefSeq" id="WP_046328536.1">
    <property type="nucleotide sequence ID" value="NZ_CP011280.1"/>
</dbReference>
<evidence type="ECO:0008006" key="12">
    <source>
        <dbReference type="Google" id="ProtNLM"/>
    </source>
</evidence>
<feature type="transmembrane region" description="Helical" evidence="7">
    <location>
        <begin position="43"/>
        <end position="61"/>
    </location>
</feature>
<keyword evidence="4" id="KW-0067">ATP-binding</keyword>
<evidence type="ECO:0000256" key="2">
    <source>
        <dbReference type="ARBA" id="ARBA00022692"/>
    </source>
</evidence>
<feature type="domain" description="ABC transmembrane type-1" evidence="9">
    <location>
        <begin position="19"/>
        <end position="285"/>
    </location>
</feature>
<dbReference type="Pfam" id="PF00005">
    <property type="entry name" value="ABC_tran"/>
    <property type="match status" value="1"/>
</dbReference>
<evidence type="ECO:0000313" key="11">
    <source>
        <dbReference type="Proteomes" id="UP000033103"/>
    </source>
</evidence>
<dbReference type="Gene3D" id="1.20.1560.10">
    <property type="entry name" value="ABC transporter type 1, transmembrane domain"/>
    <property type="match status" value="1"/>
</dbReference>
<evidence type="ECO:0000256" key="5">
    <source>
        <dbReference type="ARBA" id="ARBA00022989"/>
    </source>
</evidence>
<dbReference type="GO" id="GO:0034040">
    <property type="term" value="F:ATPase-coupled lipid transmembrane transporter activity"/>
    <property type="evidence" value="ECO:0007669"/>
    <property type="project" value="TreeGrafter"/>
</dbReference>
<dbReference type="SUPFAM" id="SSF52540">
    <property type="entry name" value="P-loop containing nucleoside triphosphate hydrolases"/>
    <property type="match status" value="1"/>
</dbReference>
<dbReference type="Gene3D" id="3.40.50.300">
    <property type="entry name" value="P-loop containing nucleotide triphosphate hydrolases"/>
    <property type="match status" value="1"/>
</dbReference>
<evidence type="ECO:0000256" key="7">
    <source>
        <dbReference type="SAM" id="Phobius"/>
    </source>
</evidence>
<keyword evidence="6 7" id="KW-0472">Membrane</keyword>
<evidence type="ECO:0000259" key="8">
    <source>
        <dbReference type="PROSITE" id="PS50893"/>
    </source>
</evidence>
<reference evidence="10 11" key="1">
    <citation type="journal article" date="2012" name="BMC Genomics">
        <title>Genomic sequence analysis and characterization of Sneathia amnii sp. nov.</title>
        <authorList>
            <consortium name="Vaginal Microbiome Consortium (additional members)"/>
            <person name="Harwich M.D.Jr."/>
            <person name="Serrano M.G."/>
            <person name="Fettweis J.M."/>
            <person name="Alves J.M."/>
            <person name="Reimers M.A."/>
            <person name="Buck G.A."/>
            <person name="Jefferson K.K."/>
        </authorList>
    </citation>
    <scope>NUCLEOTIDE SEQUENCE [LARGE SCALE GENOMIC DNA]</scope>
    <source>
        <strain evidence="10 11">SN35</strain>
    </source>
</reference>
<organism evidence="10 11">
    <name type="scientific">Sneathia vaginalis</name>
    <dbReference type="NCBI Taxonomy" id="187101"/>
    <lineage>
        <taxon>Bacteria</taxon>
        <taxon>Fusobacteriati</taxon>
        <taxon>Fusobacteriota</taxon>
        <taxon>Fusobacteriia</taxon>
        <taxon>Fusobacteriales</taxon>
        <taxon>Leptotrichiaceae</taxon>
        <taxon>Sneathia</taxon>
    </lineage>
</organism>
<dbReference type="InterPro" id="IPR003439">
    <property type="entry name" value="ABC_transporter-like_ATP-bd"/>
</dbReference>
<dbReference type="PROSITE" id="PS50893">
    <property type="entry name" value="ABC_TRANSPORTER_2"/>
    <property type="match status" value="1"/>
</dbReference>
<dbReference type="EMBL" id="CP011280">
    <property type="protein sequence ID" value="AKC95430.1"/>
    <property type="molecule type" value="Genomic_DNA"/>
</dbReference>
<dbReference type="Proteomes" id="UP000033103">
    <property type="component" value="Chromosome"/>
</dbReference>
<dbReference type="InterPro" id="IPR003593">
    <property type="entry name" value="AAA+_ATPase"/>
</dbReference>
<protein>
    <recommendedName>
        <fullName evidence="12">ABC transporter ATP-binding protein</fullName>
    </recommendedName>
</protein>
<dbReference type="PANTHER" id="PTHR24221">
    <property type="entry name" value="ATP-BINDING CASSETTE SUB-FAMILY B"/>
    <property type="match status" value="1"/>
</dbReference>
<dbReference type="HOGENOM" id="CLU_000604_84_3_0"/>
<comment type="subcellular location">
    <subcellularLocation>
        <location evidence="1">Cell membrane</location>
        <topology evidence="1">Multi-pass membrane protein</topology>
    </subcellularLocation>
</comment>
<dbReference type="OrthoDB" id="9784332at2"/>
<evidence type="ECO:0000259" key="9">
    <source>
        <dbReference type="PROSITE" id="PS50929"/>
    </source>
</evidence>
<dbReference type="InterPro" id="IPR039421">
    <property type="entry name" value="Type_1_exporter"/>
</dbReference>
<dbReference type="GO" id="GO:0016887">
    <property type="term" value="F:ATP hydrolysis activity"/>
    <property type="evidence" value="ECO:0007669"/>
    <property type="project" value="InterPro"/>
</dbReference>
<feature type="transmembrane region" description="Helical" evidence="7">
    <location>
        <begin position="142"/>
        <end position="163"/>
    </location>
</feature>
<dbReference type="AlphaFoldDB" id="A0A0E3ZC58"/>
<dbReference type="InterPro" id="IPR011527">
    <property type="entry name" value="ABC1_TM_dom"/>
</dbReference>
<dbReference type="SUPFAM" id="SSF90123">
    <property type="entry name" value="ABC transporter transmembrane region"/>
    <property type="match status" value="1"/>
</dbReference>
<proteinExistence type="predicted"/>
<feature type="transmembrane region" description="Helical" evidence="7">
    <location>
        <begin position="116"/>
        <end position="136"/>
    </location>
</feature>
<dbReference type="PANTHER" id="PTHR24221:SF653">
    <property type="entry name" value="TRANSPORT ATP-BINDING PROTEIN CYDC"/>
    <property type="match status" value="1"/>
</dbReference>
<gene>
    <name evidence="10" type="ORF">VC03_02595</name>
</gene>
<keyword evidence="3" id="KW-0547">Nucleotide-binding</keyword>
<dbReference type="SMART" id="SM00382">
    <property type="entry name" value="AAA"/>
    <property type="match status" value="1"/>
</dbReference>
<dbReference type="KEGG" id="sns:VC03_02595"/>
<name>A0A0E3ZC58_9FUSO</name>
<feature type="transmembrane region" description="Helical" evidence="7">
    <location>
        <begin position="12"/>
        <end position="37"/>
    </location>
</feature>
<keyword evidence="5 7" id="KW-1133">Transmembrane helix</keyword>
<keyword evidence="11" id="KW-1185">Reference proteome</keyword>
<dbReference type="GO" id="GO:0005524">
    <property type="term" value="F:ATP binding"/>
    <property type="evidence" value="ECO:0007669"/>
    <property type="project" value="UniProtKB-KW"/>
</dbReference>
<dbReference type="PROSITE" id="PS50929">
    <property type="entry name" value="ABC_TM1F"/>
    <property type="match status" value="1"/>
</dbReference>
<dbReference type="PATRIC" id="fig|1069640.6.peg.499"/>
<feature type="domain" description="ABC transporter" evidence="8">
    <location>
        <begin position="304"/>
        <end position="510"/>
    </location>
</feature>
<feature type="transmembrane region" description="Helical" evidence="7">
    <location>
        <begin position="230"/>
        <end position="253"/>
    </location>
</feature>
<evidence type="ECO:0000256" key="1">
    <source>
        <dbReference type="ARBA" id="ARBA00004651"/>
    </source>
</evidence>
<dbReference type="InterPro" id="IPR027417">
    <property type="entry name" value="P-loop_NTPase"/>
</dbReference>
<keyword evidence="2 7" id="KW-0812">Transmembrane</keyword>
<dbReference type="GO" id="GO:0140359">
    <property type="term" value="F:ABC-type transporter activity"/>
    <property type="evidence" value="ECO:0007669"/>
    <property type="project" value="InterPro"/>
</dbReference>
<evidence type="ECO:0000313" key="10">
    <source>
        <dbReference type="EMBL" id="AKC95430.1"/>
    </source>
</evidence>
<evidence type="ECO:0000256" key="4">
    <source>
        <dbReference type="ARBA" id="ARBA00022840"/>
    </source>
</evidence>
<dbReference type="InterPro" id="IPR036640">
    <property type="entry name" value="ABC1_TM_sf"/>
</dbReference>
<evidence type="ECO:0000256" key="3">
    <source>
        <dbReference type="ARBA" id="ARBA00022741"/>
    </source>
</evidence>